<protein>
    <recommendedName>
        <fullName evidence="6">Carboxypeptidase</fullName>
        <ecNumber evidence="6">3.4.16.-</ecNumber>
    </recommendedName>
</protein>
<evidence type="ECO:0000313" key="7">
    <source>
        <dbReference type="EMBL" id="WPH00639.1"/>
    </source>
</evidence>
<dbReference type="PRINTS" id="PR00724">
    <property type="entry name" value="CRBOXYPTASEC"/>
</dbReference>
<dbReference type="PROSITE" id="PS00131">
    <property type="entry name" value="CARBOXYPEPT_SER_SER"/>
    <property type="match status" value="1"/>
</dbReference>
<name>A0AAQ3M3F7_9PEZI</name>
<dbReference type="PANTHER" id="PTHR11802:SF453">
    <property type="entry name" value="S1, PUTATIVE-RELATED"/>
    <property type="match status" value="1"/>
</dbReference>
<evidence type="ECO:0000256" key="2">
    <source>
        <dbReference type="ARBA" id="ARBA00022645"/>
    </source>
</evidence>
<feature type="chain" id="PRO_5042668500" description="Carboxypeptidase" evidence="6">
    <location>
        <begin position="18"/>
        <end position="471"/>
    </location>
</feature>
<dbReference type="Proteomes" id="UP001303373">
    <property type="component" value="Chromosome 4"/>
</dbReference>
<keyword evidence="8" id="KW-1185">Reference proteome</keyword>
<evidence type="ECO:0000256" key="1">
    <source>
        <dbReference type="ARBA" id="ARBA00009431"/>
    </source>
</evidence>
<dbReference type="InterPro" id="IPR029058">
    <property type="entry name" value="AB_hydrolase_fold"/>
</dbReference>
<organism evidence="7 8">
    <name type="scientific">Acrodontium crateriforme</name>
    <dbReference type="NCBI Taxonomy" id="150365"/>
    <lineage>
        <taxon>Eukaryota</taxon>
        <taxon>Fungi</taxon>
        <taxon>Dikarya</taxon>
        <taxon>Ascomycota</taxon>
        <taxon>Pezizomycotina</taxon>
        <taxon>Dothideomycetes</taxon>
        <taxon>Dothideomycetidae</taxon>
        <taxon>Mycosphaerellales</taxon>
        <taxon>Teratosphaeriaceae</taxon>
        <taxon>Acrodontium</taxon>
    </lineage>
</organism>
<keyword evidence="6" id="KW-0732">Signal</keyword>
<dbReference type="AlphaFoldDB" id="A0AAQ3M3F7"/>
<keyword evidence="4 6" id="KW-0378">Hydrolase</keyword>
<gene>
    <name evidence="7" type="ORF">R9X50_00346900</name>
</gene>
<keyword evidence="5" id="KW-0325">Glycoprotein</keyword>
<dbReference type="EC" id="3.4.16.-" evidence="6"/>
<dbReference type="Gene3D" id="1.10.287.410">
    <property type="match status" value="1"/>
</dbReference>
<dbReference type="Gene3D" id="3.40.50.1820">
    <property type="entry name" value="alpha/beta hydrolase"/>
    <property type="match status" value="1"/>
</dbReference>
<dbReference type="GO" id="GO:0006508">
    <property type="term" value="P:proteolysis"/>
    <property type="evidence" value="ECO:0007669"/>
    <property type="project" value="UniProtKB-KW"/>
</dbReference>
<dbReference type="GO" id="GO:0004185">
    <property type="term" value="F:serine-type carboxypeptidase activity"/>
    <property type="evidence" value="ECO:0007669"/>
    <property type="project" value="UniProtKB-UniRule"/>
</dbReference>
<accession>A0AAQ3M3F7</accession>
<dbReference type="Pfam" id="PF00450">
    <property type="entry name" value="Peptidase_S10"/>
    <property type="match status" value="1"/>
</dbReference>
<dbReference type="EMBL" id="CP138583">
    <property type="protein sequence ID" value="WPH00639.1"/>
    <property type="molecule type" value="Genomic_DNA"/>
</dbReference>
<keyword evidence="3 6" id="KW-0645">Protease</keyword>
<dbReference type="SUPFAM" id="SSF53474">
    <property type="entry name" value="alpha/beta-Hydrolases"/>
    <property type="match status" value="1"/>
</dbReference>
<evidence type="ECO:0000256" key="4">
    <source>
        <dbReference type="ARBA" id="ARBA00022801"/>
    </source>
</evidence>
<evidence type="ECO:0000256" key="3">
    <source>
        <dbReference type="ARBA" id="ARBA00022670"/>
    </source>
</evidence>
<dbReference type="InterPro" id="IPR001563">
    <property type="entry name" value="Peptidase_S10"/>
</dbReference>
<keyword evidence="2 6" id="KW-0121">Carboxypeptidase</keyword>
<evidence type="ECO:0000256" key="5">
    <source>
        <dbReference type="ARBA" id="ARBA00023180"/>
    </source>
</evidence>
<evidence type="ECO:0000256" key="6">
    <source>
        <dbReference type="RuleBase" id="RU361156"/>
    </source>
</evidence>
<reference evidence="7 8" key="1">
    <citation type="submission" date="2023-11" db="EMBL/GenBank/DDBJ databases">
        <title>An acidophilic fungus is an integral part of prey digestion in a carnivorous sundew plant.</title>
        <authorList>
            <person name="Tsai I.J."/>
        </authorList>
    </citation>
    <scope>NUCLEOTIDE SEQUENCE [LARGE SCALE GENOMIC DNA]</scope>
    <source>
        <strain evidence="7">169a</strain>
    </source>
</reference>
<sequence>MKWPILVASAFAYLVAAVPTLDRRYTEERDGKTYNVFEHAATGAKMSFVKNSGICETTKGYSGYLSVGNNMNMFFWFFEARHNPKTAPLAMWLNGGPGCSSLIGLFQENGPCHFRPGATEPILNRYSWNTYANMLYVDQPIGTGFSYGDDTTDSTLTAAPYVWTLLQAFYSHFPHYKNRDFGIFTESYGGHYGPEFTYFFEQQNAGIADGTVKGHKIPIVALGINNGWVDSRIQYPAYAKYAATNKYRKLLTEDQVSKYAQVYHDDCLPLLTNCTGDTGHDVTCEIAENDCYTYIAGDIAGLADFDVYDIRQPSNDPYPPSQFVDYLHRSDVVSAIGAQGEFSMCHGTSFEYTGDSSRSYLKTLSKVVESGIQVALSAGDADYICNYIGCFEVANALSWSKATHFKNKPLANYTIEGKVVGLYKNVDNLSWLQFYEAGHEVPYYLPRAAFQYFNQTMSKKPLSPSHEYIPF</sequence>
<proteinExistence type="inferred from homology"/>
<evidence type="ECO:0000313" key="8">
    <source>
        <dbReference type="Proteomes" id="UP001303373"/>
    </source>
</evidence>
<dbReference type="GO" id="GO:0000324">
    <property type="term" value="C:fungal-type vacuole"/>
    <property type="evidence" value="ECO:0007669"/>
    <property type="project" value="TreeGrafter"/>
</dbReference>
<feature type="signal peptide" evidence="6">
    <location>
        <begin position="1"/>
        <end position="17"/>
    </location>
</feature>
<dbReference type="InterPro" id="IPR018202">
    <property type="entry name" value="Ser_caboxypep_ser_AS"/>
</dbReference>
<comment type="similarity">
    <text evidence="1 6">Belongs to the peptidase S10 family.</text>
</comment>
<dbReference type="PANTHER" id="PTHR11802">
    <property type="entry name" value="SERINE PROTEASE FAMILY S10 SERINE CARBOXYPEPTIDASE"/>
    <property type="match status" value="1"/>
</dbReference>